<feature type="compositionally biased region" description="Low complexity" evidence="1">
    <location>
        <begin position="258"/>
        <end position="284"/>
    </location>
</feature>
<reference evidence="2 3" key="1">
    <citation type="submission" date="2019-03" db="EMBL/GenBank/DDBJ databases">
        <title>Ramlibacter rhizophilus CCTCC AB2015357, whole genome shotgun sequence.</title>
        <authorList>
            <person name="Zhang X."/>
            <person name="Feng G."/>
            <person name="Zhu H."/>
        </authorList>
    </citation>
    <scope>NUCLEOTIDE SEQUENCE [LARGE SCALE GENOMIC DNA]</scope>
    <source>
        <strain evidence="2 3">CCTCC AB2015357</strain>
    </source>
</reference>
<sequence length="508" mass="53553">MPDISHMNPTGGVTASRMQSVGRVVAEIGAALRNAAAAFSAWASNGIEHVRRMMSERTAAPARPAVDPRRSVASVELADFSRSAPLDSLVSGMPTVEPNRPPPTLEQVKAAVNAWLAARDDAGHSGLARLLGPELRPTLLAANGKGGLEAVVALLTREGGMKDRLTQSAMEKSASMWTGRAFEMLLEAACKEPPAPAVTGLRAELLTLFPPPPKVPTAEADVGSLEPETFRRKSISPGEDGDQVEWRDTKHSTPTQYASSAEPSASSTAGPQSSSLSAASTEASPPLRDALDALQAWIGQHGATVAGQKGAIFRAVSIPAVAQLVKQEAAGLAPFMLDVVCPIQADGHRAAPTVPSPAAVVTALLQVDGSGRSRLAQMLGADARVMAGELFRALGERSEPDTQYWGVYNLVFLRGLGGALSDAVAPQVQPQRKRWNLLQDTKALEARQAQRHLAFMQASGVVQEVFRQAMLAGRITGAAESATYADPCSRLRTELYTLLGIPAPPERS</sequence>
<accession>A0A4Z0BDS5</accession>
<dbReference type="Proteomes" id="UP000297564">
    <property type="component" value="Unassembled WGS sequence"/>
</dbReference>
<comment type="caution">
    <text evidence="2">The sequence shown here is derived from an EMBL/GenBank/DDBJ whole genome shotgun (WGS) entry which is preliminary data.</text>
</comment>
<protein>
    <submittedName>
        <fullName evidence="2">Uncharacterized protein</fullName>
    </submittedName>
</protein>
<feature type="region of interest" description="Disordered" evidence="1">
    <location>
        <begin position="211"/>
        <end position="284"/>
    </location>
</feature>
<dbReference type="RefSeq" id="WP_135287304.1">
    <property type="nucleotide sequence ID" value="NZ_SMLL01000010.1"/>
</dbReference>
<keyword evidence="3" id="KW-1185">Reference proteome</keyword>
<evidence type="ECO:0000256" key="1">
    <source>
        <dbReference type="SAM" id="MobiDB-lite"/>
    </source>
</evidence>
<gene>
    <name evidence="2" type="ORF">EZ242_21755</name>
</gene>
<organism evidence="2 3">
    <name type="scientific">Ramlibacter rhizophilus</name>
    <dbReference type="NCBI Taxonomy" id="1781167"/>
    <lineage>
        <taxon>Bacteria</taxon>
        <taxon>Pseudomonadati</taxon>
        <taxon>Pseudomonadota</taxon>
        <taxon>Betaproteobacteria</taxon>
        <taxon>Burkholderiales</taxon>
        <taxon>Comamonadaceae</taxon>
        <taxon>Ramlibacter</taxon>
    </lineage>
</organism>
<evidence type="ECO:0000313" key="2">
    <source>
        <dbReference type="EMBL" id="TFY96274.1"/>
    </source>
</evidence>
<name>A0A4Z0BDS5_9BURK</name>
<proteinExistence type="predicted"/>
<evidence type="ECO:0000313" key="3">
    <source>
        <dbReference type="Proteomes" id="UP000297564"/>
    </source>
</evidence>
<dbReference type="AlphaFoldDB" id="A0A4Z0BDS5"/>
<dbReference type="EMBL" id="SMLL01000010">
    <property type="protein sequence ID" value="TFY96274.1"/>
    <property type="molecule type" value="Genomic_DNA"/>
</dbReference>